<dbReference type="AlphaFoldDB" id="A0A6A4WUB4"/>
<dbReference type="OrthoDB" id="62798at2759"/>
<feature type="compositionally biased region" description="Low complexity" evidence="1">
    <location>
        <begin position="134"/>
        <end position="143"/>
    </location>
</feature>
<dbReference type="EMBL" id="VIIS01000594">
    <property type="protein sequence ID" value="KAF0307220.1"/>
    <property type="molecule type" value="Genomic_DNA"/>
</dbReference>
<evidence type="ECO:0000256" key="1">
    <source>
        <dbReference type="SAM" id="MobiDB-lite"/>
    </source>
</evidence>
<feature type="domain" description="SKICH" evidence="2">
    <location>
        <begin position="13"/>
        <end position="73"/>
    </location>
</feature>
<accession>A0A6A4WUB4</accession>
<comment type="caution">
    <text evidence="3">The sequence shown here is derived from an EMBL/GenBank/DDBJ whole genome shotgun (WGS) entry which is preliminary data.</text>
</comment>
<sequence length="190" mass="20305">MRSIVEEYWVQADFAGLDEYISYIWVPRSSSSPNSDHFVAVFPEDSITVPGNYVLAYCGRNGGGVYGVSAPFPVRYGHTARLAALALDGAPAAELERRPLLARAVPEQAREALELEQDQEQEREPLLEGRPVVDGNPGPARAAAGGGAAGSEGESDGVPRRRIPGPAAAAAPEPPPEDWETVERPSSKEE</sequence>
<protein>
    <recommendedName>
        <fullName evidence="2">SKICH domain-containing protein</fullName>
    </recommendedName>
</protein>
<dbReference type="Gene3D" id="2.60.40.2840">
    <property type="match status" value="1"/>
</dbReference>
<dbReference type="Pfam" id="PF17751">
    <property type="entry name" value="SKICH"/>
    <property type="match status" value="1"/>
</dbReference>
<organism evidence="3 4">
    <name type="scientific">Amphibalanus amphitrite</name>
    <name type="common">Striped barnacle</name>
    <name type="synonym">Balanus amphitrite</name>
    <dbReference type="NCBI Taxonomy" id="1232801"/>
    <lineage>
        <taxon>Eukaryota</taxon>
        <taxon>Metazoa</taxon>
        <taxon>Ecdysozoa</taxon>
        <taxon>Arthropoda</taxon>
        <taxon>Crustacea</taxon>
        <taxon>Multicrustacea</taxon>
        <taxon>Cirripedia</taxon>
        <taxon>Thoracica</taxon>
        <taxon>Thoracicalcarea</taxon>
        <taxon>Balanomorpha</taxon>
        <taxon>Balanoidea</taxon>
        <taxon>Balanidae</taxon>
        <taxon>Amphibalaninae</taxon>
        <taxon>Amphibalanus</taxon>
    </lineage>
</organism>
<dbReference type="Proteomes" id="UP000440578">
    <property type="component" value="Unassembled WGS sequence"/>
</dbReference>
<dbReference type="InterPro" id="IPR041611">
    <property type="entry name" value="SKICH"/>
</dbReference>
<feature type="compositionally biased region" description="Basic and acidic residues" evidence="1">
    <location>
        <begin position="181"/>
        <end position="190"/>
    </location>
</feature>
<evidence type="ECO:0000259" key="2">
    <source>
        <dbReference type="Pfam" id="PF17751"/>
    </source>
</evidence>
<name>A0A6A4WUB4_AMPAM</name>
<proteinExistence type="predicted"/>
<gene>
    <name evidence="3" type="ORF">FJT64_021408</name>
</gene>
<evidence type="ECO:0000313" key="3">
    <source>
        <dbReference type="EMBL" id="KAF0307220.1"/>
    </source>
</evidence>
<keyword evidence="4" id="KW-1185">Reference proteome</keyword>
<evidence type="ECO:0000313" key="4">
    <source>
        <dbReference type="Proteomes" id="UP000440578"/>
    </source>
</evidence>
<reference evidence="3 4" key="1">
    <citation type="submission" date="2019-07" db="EMBL/GenBank/DDBJ databases">
        <title>Draft genome assembly of a fouling barnacle, Amphibalanus amphitrite (Darwin, 1854): The first reference genome for Thecostraca.</title>
        <authorList>
            <person name="Kim W."/>
        </authorList>
    </citation>
    <scope>NUCLEOTIDE SEQUENCE [LARGE SCALE GENOMIC DNA]</scope>
    <source>
        <strain evidence="3">SNU_AA5</strain>
        <tissue evidence="3">Soma without cirri and trophi</tissue>
    </source>
</reference>
<feature type="region of interest" description="Disordered" evidence="1">
    <location>
        <begin position="112"/>
        <end position="190"/>
    </location>
</feature>